<protein>
    <recommendedName>
        <fullName evidence="3">Large ribosomal RNA subunit accumulation protein YceD</fullName>
    </recommendedName>
    <alternativeName>
        <fullName evidence="5">23S rRNA accumulation protein YceD</fullName>
    </alternativeName>
</protein>
<dbReference type="PANTHER" id="PTHR38099:SF1">
    <property type="entry name" value="LARGE RIBOSOMAL RNA SUBUNIT ACCUMULATION PROTEIN YCED"/>
    <property type="match status" value="1"/>
</dbReference>
<dbReference type="GO" id="GO:0005829">
    <property type="term" value="C:cytosol"/>
    <property type="evidence" value="ECO:0007669"/>
    <property type="project" value="TreeGrafter"/>
</dbReference>
<evidence type="ECO:0000313" key="8">
    <source>
        <dbReference type="Proteomes" id="UP000184346"/>
    </source>
</evidence>
<dbReference type="GO" id="GO:0042254">
    <property type="term" value="P:ribosome biogenesis"/>
    <property type="evidence" value="ECO:0007669"/>
    <property type="project" value="UniProtKB-KW"/>
</dbReference>
<feature type="region of interest" description="Disordered" evidence="6">
    <location>
        <begin position="117"/>
        <end position="141"/>
    </location>
</feature>
<evidence type="ECO:0000256" key="5">
    <source>
        <dbReference type="ARBA" id="ARBA00031841"/>
    </source>
</evidence>
<evidence type="ECO:0000313" key="7">
    <source>
        <dbReference type="EMBL" id="SHF54170.1"/>
    </source>
</evidence>
<dbReference type="STRING" id="1121942.SAMN02745148_02918"/>
<comment type="function">
    <text evidence="1">Plays a role in synthesis, processing and/or stability of 23S rRNA.</text>
</comment>
<evidence type="ECO:0000256" key="4">
    <source>
        <dbReference type="ARBA" id="ARBA00022517"/>
    </source>
</evidence>
<comment type="similarity">
    <text evidence="2">Belongs to the DUF177 domain family.</text>
</comment>
<name>A0A1M5CHM2_9GAMM</name>
<reference evidence="7 8" key="1">
    <citation type="submission" date="2016-11" db="EMBL/GenBank/DDBJ databases">
        <authorList>
            <person name="Jaros S."/>
            <person name="Januszkiewicz K."/>
            <person name="Wedrychowicz H."/>
        </authorList>
    </citation>
    <scope>NUCLEOTIDE SEQUENCE [LARGE SCALE GENOMIC DNA]</scope>
    <source>
        <strain evidence="7 8">DSM 19980</strain>
    </source>
</reference>
<keyword evidence="4" id="KW-0690">Ribosome biogenesis</keyword>
<keyword evidence="8" id="KW-1185">Reference proteome</keyword>
<proteinExistence type="inferred from homology"/>
<evidence type="ECO:0000256" key="2">
    <source>
        <dbReference type="ARBA" id="ARBA00010740"/>
    </source>
</evidence>
<evidence type="ECO:0000256" key="3">
    <source>
        <dbReference type="ARBA" id="ARBA00015716"/>
    </source>
</evidence>
<evidence type="ECO:0000256" key="6">
    <source>
        <dbReference type="SAM" id="MobiDB-lite"/>
    </source>
</evidence>
<dbReference type="InterPro" id="IPR003772">
    <property type="entry name" value="YceD"/>
</dbReference>
<dbReference type="InterPro" id="IPR039255">
    <property type="entry name" value="YceD_bac"/>
</dbReference>
<organism evidence="7 8">
    <name type="scientific">Modicisalibacter ilicicola DSM 19980</name>
    <dbReference type="NCBI Taxonomy" id="1121942"/>
    <lineage>
        <taxon>Bacteria</taxon>
        <taxon>Pseudomonadati</taxon>
        <taxon>Pseudomonadota</taxon>
        <taxon>Gammaproteobacteria</taxon>
        <taxon>Oceanospirillales</taxon>
        <taxon>Halomonadaceae</taxon>
        <taxon>Modicisalibacter</taxon>
    </lineage>
</organism>
<dbReference type="PANTHER" id="PTHR38099">
    <property type="entry name" value="LARGE RIBOSOMAL RNA SUBUNIT ACCUMULATION PROTEIN YCED"/>
    <property type="match status" value="1"/>
</dbReference>
<accession>A0A1M5CHM2</accession>
<dbReference type="Proteomes" id="UP000184346">
    <property type="component" value="Unassembled WGS sequence"/>
</dbReference>
<dbReference type="Pfam" id="PF02620">
    <property type="entry name" value="YceD"/>
    <property type="match status" value="1"/>
</dbReference>
<dbReference type="AlphaFoldDB" id="A0A1M5CHM2"/>
<sequence length="150" mass="16770">MSLDKMARLREETGEQHGDVDVRLEFGQDAQGRRFIEGWLKASLRLACKRCLEPLPVDVESHFLLGMATSDTTAAELPNAYEPVLVENEQLDLQSMLEDELILSLPQVVYHDEAECPVSPDQLSSGEPLDPSEQPAASPFDVLRTLKKKH</sequence>
<dbReference type="EMBL" id="FQUJ01000014">
    <property type="protein sequence ID" value="SHF54170.1"/>
    <property type="molecule type" value="Genomic_DNA"/>
</dbReference>
<gene>
    <name evidence="7" type="ORF">SAMN02745148_02918</name>
</gene>
<evidence type="ECO:0000256" key="1">
    <source>
        <dbReference type="ARBA" id="ARBA00002868"/>
    </source>
</evidence>